<dbReference type="RefSeq" id="WP_344436055.1">
    <property type="nucleotide sequence ID" value="NZ_BAAASL010000011.1"/>
</dbReference>
<dbReference type="EMBL" id="BAAASL010000011">
    <property type="protein sequence ID" value="GAA2718080.1"/>
    <property type="molecule type" value="Genomic_DNA"/>
</dbReference>
<keyword evidence="2" id="KW-1185">Reference proteome</keyword>
<protein>
    <submittedName>
        <fullName evidence="1">Uncharacterized protein</fullName>
    </submittedName>
</protein>
<organism evidence="1 2">
    <name type="scientific">Streptomyces luteosporeus</name>
    <dbReference type="NCBI Taxonomy" id="173856"/>
    <lineage>
        <taxon>Bacteria</taxon>
        <taxon>Bacillati</taxon>
        <taxon>Actinomycetota</taxon>
        <taxon>Actinomycetes</taxon>
        <taxon>Kitasatosporales</taxon>
        <taxon>Streptomycetaceae</taxon>
        <taxon>Streptomyces</taxon>
    </lineage>
</organism>
<proteinExistence type="predicted"/>
<accession>A0ABN3TSW8</accession>
<sequence>MLGAAAEILGWWAGLTALWAVLISSLDPLDLAIGAAASVLAAATARGARRAARGAR</sequence>
<reference evidence="1 2" key="1">
    <citation type="journal article" date="2019" name="Int. J. Syst. Evol. Microbiol.">
        <title>The Global Catalogue of Microorganisms (GCM) 10K type strain sequencing project: providing services to taxonomists for standard genome sequencing and annotation.</title>
        <authorList>
            <consortium name="The Broad Institute Genomics Platform"/>
            <consortium name="The Broad Institute Genome Sequencing Center for Infectious Disease"/>
            <person name="Wu L."/>
            <person name="Ma J."/>
        </authorList>
    </citation>
    <scope>NUCLEOTIDE SEQUENCE [LARGE SCALE GENOMIC DNA]</scope>
    <source>
        <strain evidence="1 2">JCM 4542</strain>
    </source>
</reference>
<evidence type="ECO:0000313" key="1">
    <source>
        <dbReference type="EMBL" id="GAA2718080.1"/>
    </source>
</evidence>
<dbReference type="Proteomes" id="UP001500886">
    <property type="component" value="Unassembled WGS sequence"/>
</dbReference>
<evidence type="ECO:0000313" key="2">
    <source>
        <dbReference type="Proteomes" id="UP001500886"/>
    </source>
</evidence>
<comment type="caution">
    <text evidence="1">The sequence shown here is derived from an EMBL/GenBank/DDBJ whole genome shotgun (WGS) entry which is preliminary data.</text>
</comment>
<name>A0ABN3TSW8_9ACTN</name>
<gene>
    <name evidence="1" type="ORF">GCM10010315_32890</name>
</gene>